<dbReference type="RefSeq" id="WP_155599241.1">
    <property type="nucleotide sequence ID" value="NZ_RCNR01000008.1"/>
</dbReference>
<evidence type="ECO:0000259" key="1">
    <source>
        <dbReference type="Pfam" id="PF13449"/>
    </source>
</evidence>
<dbReference type="Proteomes" id="UP000540519">
    <property type="component" value="Unassembled WGS sequence"/>
</dbReference>
<evidence type="ECO:0000313" key="2">
    <source>
        <dbReference type="EMBL" id="MUH35405.1"/>
    </source>
</evidence>
<organism evidence="2 3">
    <name type="scientific">Zobellia amurskyensis</name>
    <dbReference type="NCBI Taxonomy" id="248905"/>
    <lineage>
        <taxon>Bacteria</taxon>
        <taxon>Pseudomonadati</taxon>
        <taxon>Bacteroidota</taxon>
        <taxon>Flavobacteriia</taxon>
        <taxon>Flavobacteriales</taxon>
        <taxon>Flavobacteriaceae</taxon>
        <taxon>Zobellia</taxon>
    </lineage>
</organism>
<protein>
    <submittedName>
        <fullName evidence="2">Esterase-like activity of phytase family protein</fullName>
    </submittedName>
</protein>
<dbReference type="AlphaFoldDB" id="A0A7X3D194"/>
<keyword evidence="3" id="KW-1185">Reference proteome</keyword>
<dbReference type="EMBL" id="RCNR01000008">
    <property type="protein sequence ID" value="MUH35405.1"/>
    <property type="molecule type" value="Genomic_DNA"/>
</dbReference>
<evidence type="ECO:0000313" key="3">
    <source>
        <dbReference type="Proteomes" id="UP000540519"/>
    </source>
</evidence>
<gene>
    <name evidence="2" type="ORF">D9O36_06100</name>
</gene>
<name>A0A7X3D194_9FLAO</name>
<accession>A0A7X3D194</accession>
<reference evidence="2 3" key="1">
    <citation type="journal article" date="2019" name="Mar. Drugs">
        <title>Comparative Genomics and CAZyme Genome Repertoires of Marine Zobellia amurskyensis KMM 3526(T) and Zobellia laminariae KMM 3676(T).</title>
        <authorList>
            <person name="Chernysheva N."/>
            <person name="Bystritskaya E."/>
            <person name="Stenkova A."/>
            <person name="Golovkin I."/>
            <person name="Nedashkovskaya O."/>
            <person name="Isaeva M."/>
        </authorList>
    </citation>
    <scope>NUCLEOTIDE SEQUENCE [LARGE SCALE GENOMIC DNA]</scope>
    <source>
        <strain evidence="2 3">KMM 3526</strain>
    </source>
</reference>
<proteinExistence type="predicted"/>
<dbReference type="PANTHER" id="PTHR37957">
    <property type="entry name" value="BLR7070 PROTEIN"/>
    <property type="match status" value="1"/>
</dbReference>
<sequence>MKKPILLCVGLFILNSCDYIDDFIGQGPGTVSVSPSEVLETNTQYPLPYAVLNTINGDVEVRNGGFGSGATAHPTEEAEFYAITDRGPNTDYLDGKKFPVAEYTPRIGHYTVTSSGKIELLDEILLKDPTGKTITGIPNPEGKGATGEIPYDAYGNAIPFDDYGLDSEGIVALKDGTFWVSDEYGPHIVHYTANGIQLERISPIGVNEGTGDRKLPAVFAKRRANRGMEGLAITPDEKTLVGIMQSTLYNPEKIQSNVTRIVTFDLETGYTRQYVYVQEKANLSNSEITAISNTEFLVIERDGKFAGEGPAQKHIYKINLNGATDISGNNPKDENGLMIGDKTIEQLTVQELAAANIIPVQKELVVDLVAEFGYAHDKLEGIWIMNNNTLAFINDDDFAVSDNDGDGVIEQKILPGGSDIDASSLYMVKTNFK</sequence>
<dbReference type="SUPFAM" id="SSF101898">
    <property type="entry name" value="NHL repeat"/>
    <property type="match status" value="1"/>
</dbReference>
<dbReference type="OrthoDB" id="9803927at2"/>
<comment type="caution">
    <text evidence="2">The sequence shown here is derived from an EMBL/GenBank/DDBJ whole genome shotgun (WGS) entry which is preliminary data.</text>
</comment>
<dbReference type="Pfam" id="PF13449">
    <property type="entry name" value="Phytase-like"/>
    <property type="match status" value="1"/>
</dbReference>
<feature type="domain" description="Phytase-like" evidence="1">
    <location>
        <begin position="64"/>
        <end position="398"/>
    </location>
</feature>
<dbReference type="InterPro" id="IPR027372">
    <property type="entry name" value="Phytase-like_dom"/>
</dbReference>
<dbReference type="PANTHER" id="PTHR37957:SF1">
    <property type="entry name" value="PHYTASE-LIKE DOMAIN-CONTAINING PROTEIN"/>
    <property type="match status" value="1"/>
</dbReference>